<feature type="signal peptide" evidence="2">
    <location>
        <begin position="1"/>
        <end position="19"/>
    </location>
</feature>
<organism evidence="3 4">
    <name type="scientific">Mytilus coruscus</name>
    <name type="common">Sea mussel</name>
    <dbReference type="NCBI Taxonomy" id="42192"/>
    <lineage>
        <taxon>Eukaryota</taxon>
        <taxon>Metazoa</taxon>
        <taxon>Spiralia</taxon>
        <taxon>Lophotrochozoa</taxon>
        <taxon>Mollusca</taxon>
        <taxon>Bivalvia</taxon>
        <taxon>Autobranchia</taxon>
        <taxon>Pteriomorphia</taxon>
        <taxon>Mytilida</taxon>
        <taxon>Mytiloidea</taxon>
        <taxon>Mytilidae</taxon>
        <taxon>Mytilinae</taxon>
        <taxon>Mytilus</taxon>
    </lineage>
</organism>
<feature type="region of interest" description="Disordered" evidence="1">
    <location>
        <begin position="210"/>
        <end position="236"/>
    </location>
</feature>
<evidence type="ECO:0000256" key="1">
    <source>
        <dbReference type="SAM" id="MobiDB-lite"/>
    </source>
</evidence>
<feature type="chain" id="PRO_5026913438" evidence="2">
    <location>
        <begin position="20"/>
        <end position="278"/>
    </location>
</feature>
<dbReference type="OrthoDB" id="6100705at2759"/>
<dbReference type="Proteomes" id="UP000507470">
    <property type="component" value="Unassembled WGS sequence"/>
</dbReference>
<feature type="compositionally biased region" description="Polar residues" evidence="1">
    <location>
        <begin position="210"/>
        <end position="228"/>
    </location>
</feature>
<keyword evidence="4" id="KW-1185">Reference proteome</keyword>
<reference evidence="3 4" key="1">
    <citation type="submission" date="2020-06" db="EMBL/GenBank/DDBJ databases">
        <authorList>
            <person name="Li R."/>
            <person name="Bekaert M."/>
        </authorList>
    </citation>
    <scope>NUCLEOTIDE SEQUENCE [LARGE SCALE GENOMIC DNA]</scope>
    <source>
        <strain evidence="4">wild</strain>
    </source>
</reference>
<evidence type="ECO:0000313" key="3">
    <source>
        <dbReference type="EMBL" id="CAC5359442.1"/>
    </source>
</evidence>
<dbReference type="AlphaFoldDB" id="A0A6J8A177"/>
<protein>
    <submittedName>
        <fullName evidence="3">Uncharacterized protein</fullName>
    </submittedName>
</protein>
<dbReference type="EMBL" id="CACVKT020000481">
    <property type="protein sequence ID" value="CAC5359442.1"/>
    <property type="molecule type" value="Genomic_DNA"/>
</dbReference>
<sequence>MRTIKLLSFFLVYIETTFALYIRNENNEHTDQNSMFPRNDEARLSTNSDTSGIRIHINANGGRDTPFIVLRRKPNSNMRLRINKDMNSNAPLRIVYAGNEHSNSDSNGPFHPQHTSSRQRIVFRSPEVNENPTMVYARNQQSISDSTGPFDQPHATSRQRIVFRPSEVNENPTGVYDNQQRVSDSARHFDEPHAPSRQRIVFTQSEVNENPTGVYSRNQQSISDSTGLFDQPHAPSRPRIVFRQSEVNGNPSRIILKSANQSRVRISSRNFKQTRSRH</sequence>
<evidence type="ECO:0000256" key="2">
    <source>
        <dbReference type="SAM" id="SignalP"/>
    </source>
</evidence>
<proteinExistence type="predicted"/>
<name>A0A6J8A177_MYTCO</name>
<keyword evidence="2" id="KW-0732">Signal</keyword>
<gene>
    <name evidence="3" type="ORF">MCOR_2288</name>
</gene>
<evidence type="ECO:0000313" key="4">
    <source>
        <dbReference type="Proteomes" id="UP000507470"/>
    </source>
</evidence>
<accession>A0A6J8A177</accession>